<dbReference type="SUPFAM" id="SSF90123">
    <property type="entry name" value="ABC transporter transmembrane region"/>
    <property type="match status" value="1"/>
</dbReference>
<keyword evidence="2 7" id="KW-0812">Transmembrane</keyword>
<reference evidence="10 11" key="1">
    <citation type="submission" date="2024-04" db="EMBL/GenBank/DDBJ databases">
        <title>Draft genome sequence of Sessilibacter corallicola NBRC 116591.</title>
        <authorList>
            <person name="Miyakawa T."/>
            <person name="Kusuya Y."/>
            <person name="Miura T."/>
        </authorList>
    </citation>
    <scope>NUCLEOTIDE SEQUENCE [LARGE SCALE GENOMIC DNA]</scope>
    <source>
        <strain evidence="10 11">KU-00831-HH</strain>
    </source>
</reference>
<dbReference type="InterPro" id="IPR011527">
    <property type="entry name" value="ABC1_TM_dom"/>
</dbReference>
<feature type="transmembrane region" description="Helical" evidence="7">
    <location>
        <begin position="52"/>
        <end position="70"/>
    </location>
</feature>
<keyword evidence="3" id="KW-0547">Nucleotide-binding</keyword>
<protein>
    <submittedName>
        <fullName evidence="10">Cyclic peptide export ABC transporter</fullName>
    </submittedName>
</protein>
<dbReference type="InterPro" id="IPR027417">
    <property type="entry name" value="P-loop_NTPase"/>
</dbReference>
<feature type="domain" description="ABC transporter" evidence="8">
    <location>
        <begin position="335"/>
        <end position="558"/>
    </location>
</feature>
<dbReference type="EMBL" id="BAABWN010000011">
    <property type="protein sequence ID" value="GAA6169344.1"/>
    <property type="molecule type" value="Genomic_DNA"/>
</dbReference>
<dbReference type="InterPro" id="IPR003593">
    <property type="entry name" value="AAA+_ATPase"/>
</dbReference>
<dbReference type="PROSITE" id="PS50893">
    <property type="entry name" value="ABC_TRANSPORTER_2"/>
    <property type="match status" value="1"/>
</dbReference>
<dbReference type="InterPro" id="IPR003439">
    <property type="entry name" value="ABC_transporter-like_ATP-bd"/>
</dbReference>
<proteinExistence type="predicted"/>
<feature type="transmembrane region" description="Helical" evidence="7">
    <location>
        <begin position="270"/>
        <end position="294"/>
    </location>
</feature>
<comment type="caution">
    <text evidence="10">The sequence shown here is derived from an EMBL/GenBank/DDBJ whole genome shotgun (WGS) entry which is preliminary data.</text>
</comment>
<organism evidence="10 11">
    <name type="scientific">Sessilibacter corallicola</name>
    <dbReference type="NCBI Taxonomy" id="2904075"/>
    <lineage>
        <taxon>Bacteria</taxon>
        <taxon>Pseudomonadati</taxon>
        <taxon>Pseudomonadota</taxon>
        <taxon>Gammaproteobacteria</taxon>
        <taxon>Cellvibrionales</taxon>
        <taxon>Cellvibrionaceae</taxon>
        <taxon>Sessilibacter</taxon>
    </lineage>
</organism>
<dbReference type="Pfam" id="PF00005">
    <property type="entry name" value="ABC_tran"/>
    <property type="match status" value="1"/>
</dbReference>
<evidence type="ECO:0000259" key="8">
    <source>
        <dbReference type="PROSITE" id="PS50893"/>
    </source>
</evidence>
<dbReference type="InterPro" id="IPR039421">
    <property type="entry name" value="Type_1_exporter"/>
</dbReference>
<evidence type="ECO:0000256" key="6">
    <source>
        <dbReference type="ARBA" id="ARBA00023136"/>
    </source>
</evidence>
<comment type="subcellular location">
    <subcellularLocation>
        <location evidence="1">Cell membrane</location>
        <topology evidence="1">Multi-pass membrane protein</topology>
    </subcellularLocation>
</comment>
<gene>
    <name evidence="10" type="ORF">NBRC116591_31550</name>
</gene>
<dbReference type="Gene3D" id="3.40.50.300">
    <property type="entry name" value="P-loop containing nucleotide triphosphate hydrolases"/>
    <property type="match status" value="1"/>
</dbReference>
<feature type="transmembrane region" description="Helical" evidence="7">
    <location>
        <begin position="152"/>
        <end position="170"/>
    </location>
</feature>
<dbReference type="PANTHER" id="PTHR24221">
    <property type="entry name" value="ATP-BINDING CASSETTE SUB-FAMILY B"/>
    <property type="match status" value="1"/>
</dbReference>
<keyword evidence="11" id="KW-1185">Reference proteome</keyword>
<name>A0ABQ0ACI7_9GAMM</name>
<evidence type="ECO:0000256" key="4">
    <source>
        <dbReference type="ARBA" id="ARBA00022840"/>
    </source>
</evidence>
<dbReference type="PROSITE" id="PS50929">
    <property type="entry name" value="ABC_TM1F"/>
    <property type="match status" value="1"/>
</dbReference>
<evidence type="ECO:0000256" key="1">
    <source>
        <dbReference type="ARBA" id="ARBA00004651"/>
    </source>
</evidence>
<evidence type="ECO:0000259" key="9">
    <source>
        <dbReference type="PROSITE" id="PS50929"/>
    </source>
</evidence>
<keyword evidence="4" id="KW-0067">ATP-binding</keyword>
<keyword evidence="6 7" id="KW-0472">Membrane</keyword>
<evidence type="ECO:0000256" key="5">
    <source>
        <dbReference type="ARBA" id="ARBA00022989"/>
    </source>
</evidence>
<dbReference type="PANTHER" id="PTHR24221:SF654">
    <property type="entry name" value="ATP-BINDING CASSETTE SUB-FAMILY B MEMBER 6"/>
    <property type="match status" value="1"/>
</dbReference>
<feature type="domain" description="ABC transmembrane type-1" evidence="9">
    <location>
        <begin position="19"/>
        <end position="295"/>
    </location>
</feature>
<dbReference type="PROSITE" id="PS00211">
    <property type="entry name" value="ABC_TRANSPORTER_1"/>
    <property type="match status" value="1"/>
</dbReference>
<evidence type="ECO:0000256" key="2">
    <source>
        <dbReference type="ARBA" id="ARBA00022692"/>
    </source>
</evidence>
<dbReference type="SUPFAM" id="SSF52540">
    <property type="entry name" value="P-loop containing nucleoside triphosphate hydrolases"/>
    <property type="match status" value="1"/>
</dbReference>
<evidence type="ECO:0000256" key="7">
    <source>
        <dbReference type="SAM" id="Phobius"/>
    </source>
</evidence>
<evidence type="ECO:0000313" key="10">
    <source>
        <dbReference type="EMBL" id="GAA6169344.1"/>
    </source>
</evidence>
<dbReference type="Gene3D" id="1.20.1560.10">
    <property type="entry name" value="ABC transporter type 1, transmembrane domain"/>
    <property type="match status" value="1"/>
</dbReference>
<dbReference type="SMART" id="SM00382">
    <property type="entry name" value="AAA"/>
    <property type="match status" value="1"/>
</dbReference>
<feature type="transmembrane region" description="Helical" evidence="7">
    <location>
        <begin position="20"/>
        <end position="40"/>
    </location>
</feature>
<dbReference type="InterPro" id="IPR036640">
    <property type="entry name" value="ABC1_TM_sf"/>
</dbReference>
<feature type="transmembrane region" description="Helical" evidence="7">
    <location>
        <begin position="235"/>
        <end position="258"/>
    </location>
</feature>
<dbReference type="InterPro" id="IPR017871">
    <property type="entry name" value="ABC_transporter-like_CS"/>
</dbReference>
<dbReference type="Pfam" id="PF00664">
    <property type="entry name" value="ABC_membrane"/>
    <property type="match status" value="1"/>
</dbReference>
<dbReference type="Proteomes" id="UP001465153">
    <property type="component" value="Unassembled WGS sequence"/>
</dbReference>
<dbReference type="NCBIfam" id="TIGR01194">
    <property type="entry name" value="cyc_pep_trnsptr"/>
    <property type="match status" value="1"/>
</dbReference>
<keyword evidence="5 7" id="KW-1133">Transmembrane helix</keyword>
<feature type="transmembrane region" description="Helical" evidence="7">
    <location>
        <begin position="129"/>
        <end position="146"/>
    </location>
</feature>
<evidence type="ECO:0000256" key="3">
    <source>
        <dbReference type="ARBA" id="ARBA00022741"/>
    </source>
</evidence>
<evidence type="ECO:0000313" key="11">
    <source>
        <dbReference type="Proteomes" id="UP001465153"/>
    </source>
</evidence>
<dbReference type="InterPro" id="IPR005898">
    <property type="entry name" value="Cyc_pep_transpt_SyrD/YojI"/>
</dbReference>
<accession>A0ABQ0ACI7</accession>
<sequence length="558" mass="62921">MENSMELMRFIFSSSRQTFILAVLAGIGSGLCMVGLLALVNQALHNIGEVTVLSMGLFTALLAAMVFFRVNSTVLLTKLSQKSIAEMRMRLSKKILAAPLKVTERQGPHKLLATLTDDVAALANGIMRLPFLFINLAVISGCLVYMLWLSWWLFLLALFFIFAGIMVYRLPESRALGLLNEARGFADNLYQGFQAICSGTKELKIHRKRREMFFNGPLQEAAQGYADKTISGTRYYSFAGSFGLLMFFMIIGFLVYLFPSWANLDAATLTGYVMVFLFIQGPMEVVVSAIPELAKTSVGLRKIQKLGLDLNLEEEGKLETPDNVQLIESKQWQTISLDSVIHSYYRELEDTHFQLGPIDMSINRGELIFLIGGNGSGKTTFAKLLLGLYEPESGNIKVDDVIVESNNLESYRQLFSVVFVDFFLFEQLLGFEDAEIDALAESYIEKLQLNHKVKVEDGKLSTVQLSQGQKKRLALLTAYLEDRDFYVFDEWAADQDPLFKRIFYTQILPDLKAKGKTVLVISHDDQYFDIADRYIKMDSGKAELSEHMPEIFMDKETA</sequence>